<evidence type="ECO:0000313" key="2">
    <source>
        <dbReference type="EMBL" id="EWC45093.1"/>
    </source>
</evidence>
<sequence>MARVEDQNTRSVPRTSSAAARSPVFPLSDGYTRSNPQILPRSPTVLVEAQMPLSMAQAPRSTPRQTDYSYYPEDTPHQYAAATAPVQTQGLSYQSDYPAQDAMQRQGNYSPYSQNINYGVPQSGSNEIYGQTYPPRQPAAAAIEVLSNQFGVSTYYADGSQHAAANVSPQQAQAQYPSIPYPGRPAGQAYTTPLSMAPEENQQFMYPNQGEPSPGQAMDAAYNQYQDALRSCYQNVRDGRLAAAGSALLEISEWLLSNAVDLGLVRDEQELHKDRSRLWNEFNMCWLLAMQKQKELLLEQKTTGQSIQPPRDLMTEESLENMGTELTRHCDNMERHGLVDYQMGVWEEEILDAIQECLDLIQNKEPAASPENTR</sequence>
<dbReference type="Proteomes" id="UP000024837">
    <property type="component" value="Unassembled WGS sequence"/>
</dbReference>
<feature type="compositionally biased region" description="Polar residues" evidence="1">
    <location>
        <begin position="59"/>
        <end position="68"/>
    </location>
</feature>
<gene>
    <name evidence="2" type="ORF">DRE_06232</name>
</gene>
<accession>W7HYT0</accession>
<reference evidence="2 3" key="1">
    <citation type="submission" date="2013-05" db="EMBL/GenBank/DDBJ databases">
        <title>Drechslerella stenobrocha genome reveals carnivorous origination and mechanical trapping mechanism of predatory fungi.</title>
        <authorList>
            <person name="Liu X."/>
            <person name="Zhang W."/>
            <person name="Liu K."/>
        </authorList>
    </citation>
    <scope>NUCLEOTIDE SEQUENCE [LARGE SCALE GENOMIC DNA]</scope>
    <source>
        <strain evidence="2 3">248</strain>
    </source>
</reference>
<organism evidence="2 3">
    <name type="scientific">Drechslerella stenobrocha 248</name>
    <dbReference type="NCBI Taxonomy" id="1043628"/>
    <lineage>
        <taxon>Eukaryota</taxon>
        <taxon>Fungi</taxon>
        <taxon>Dikarya</taxon>
        <taxon>Ascomycota</taxon>
        <taxon>Pezizomycotina</taxon>
        <taxon>Orbiliomycetes</taxon>
        <taxon>Orbiliales</taxon>
        <taxon>Orbiliaceae</taxon>
        <taxon>Drechslerella</taxon>
    </lineage>
</organism>
<dbReference type="OrthoDB" id="5552418at2759"/>
<name>W7HYT0_9PEZI</name>
<dbReference type="EMBL" id="KI966431">
    <property type="protein sequence ID" value="EWC45093.1"/>
    <property type="molecule type" value="Genomic_DNA"/>
</dbReference>
<dbReference type="HOGENOM" id="CLU_639379_0_0_1"/>
<feature type="region of interest" description="Disordered" evidence="1">
    <location>
        <begin position="1"/>
        <end position="73"/>
    </location>
</feature>
<dbReference type="AlphaFoldDB" id="W7HYT0"/>
<evidence type="ECO:0000256" key="1">
    <source>
        <dbReference type="SAM" id="MobiDB-lite"/>
    </source>
</evidence>
<feature type="compositionally biased region" description="Polar residues" evidence="1">
    <location>
        <begin position="9"/>
        <end position="19"/>
    </location>
</feature>
<proteinExistence type="predicted"/>
<protein>
    <submittedName>
        <fullName evidence="2">Uncharacterized protein</fullName>
    </submittedName>
</protein>
<keyword evidence="3" id="KW-1185">Reference proteome</keyword>
<evidence type="ECO:0000313" key="3">
    <source>
        <dbReference type="Proteomes" id="UP000024837"/>
    </source>
</evidence>